<evidence type="ECO:0008006" key="3">
    <source>
        <dbReference type="Google" id="ProtNLM"/>
    </source>
</evidence>
<protein>
    <recommendedName>
        <fullName evidence="3">Transmembrane protein</fullName>
    </recommendedName>
</protein>
<comment type="caution">
    <text evidence="1">The sequence shown here is derived from an EMBL/GenBank/DDBJ whole genome shotgun (WGS) entry which is preliminary data.</text>
</comment>
<reference evidence="1 2" key="1">
    <citation type="submission" date="2024-01" db="EMBL/GenBank/DDBJ databases">
        <title>The complete chloroplast genome sequence of Lithospermum erythrorhizon: insights into the phylogenetic relationship among Boraginaceae species and the maternal lineages of purple gromwells.</title>
        <authorList>
            <person name="Okada T."/>
            <person name="Watanabe K."/>
        </authorList>
    </citation>
    <scope>NUCLEOTIDE SEQUENCE [LARGE SCALE GENOMIC DNA]</scope>
</reference>
<gene>
    <name evidence="1" type="ORF">LIER_38626</name>
</gene>
<evidence type="ECO:0000313" key="2">
    <source>
        <dbReference type="Proteomes" id="UP001454036"/>
    </source>
</evidence>
<dbReference type="EMBL" id="BAABME010019790">
    <property type="protein sequence ID" value="GAA0158342.1"/>
    <property type="molecule type" value="Genomic_DNA"/>
</dbReference>
<dbReference type="AlphaFoldDB" id="A0AAV3Q595"/>
<name>A0AAV3Q595_LITER</name>
<dbReference type="Proteomes" id="UP001454036">
    <property type="component" value="Unassembled WGS sequence"/>
</dbReference>
<organism evidence="1 2">
    <name type="scientific">Lithospermum erythrorhizon</name>
    <name type="common">Purple gromwell</name>
    <name type="synonym">Lithospermum officinale var. erythrorhizon</name>
    <dbReference type="NCBI Taxonomy" id="34254"/>
    <lineage>
        <taxon>Eukaryota</taxon>
        <taxon>Viridiplantae</taxon>
        <taxon>Streptophyta</taxon>
        <taxon>Embryophyta</taxon>
        <taxon>Tracheophyta</taxon>
        <taxon>Spermatophyta</taxon>
        <taxon>Magnoliopsida</taxon>
        <taxon>eudicotyledons</taxon>
        <taxon>Gunneridae</taxon>
        <taxon>Pentapetalae</taxon>
        <taxon>asterids</taxon>
        <taxon>lamiids</taxon>
        <taxon>Boraginales</taxon>
        <taxon>Boraginaceae</taxon>
        <taxon>Boraginoideae</taxon>
        <taxon>Lithospermeae</taxon>
        <taxon>Lithospermum</taxon>
    </lineage>
</organism>
<sequence>MSNCNWVDINRGNMVDEFGFTLDWYLNDHISPNWKVVMSMSRRDHYDVYSDDVEVSDHEVDDNMEGDEEEEECIISDFLVMSIIKYDFYLKILENLFTVLAILTFI</sequence>
<accession>A0AAV3Q595</accession>
<keyword evidence="2" id="KW-1185">Reference proteome</keyword>
<proteinExistence type="predicted"/>
<evidence type="ECO:0000313" key="1">
    <source>
        <dbReference type="EMBL" id="GAA0158342.1"/>
    </source>
</evidence>